<dbReference type="GO" id="GO:0005886">
    <property type="term" value="C:plasma membrane"/>
    <property type="evidence" value="ECO:0007669"/>
    <property type="project" value="UniProtKB-SubCell"/>
</dbReference>
<dbReference type="Pfam" id="PF01790">
    <property type="entry name" value="LGT"/>
    <property type="match status" value="1"/>
</dbReference>
<dbReference type="GO" id="GO:0042158">
    <property type="term" value="P:lipoprotein biosynthetic process"/>
    <property type="evidence" value="ECO:0007669"/>
    <property type="project" value="UniProtKB-UniRule"/>
</dbReference>
<feature type="binding site" evidence="7">
    <location>
        <position position="142"/>
    </location>
    <ligand>
        <name>a 1,2-diacyl-sn-glycero-3-phospho-(1'-sn-glycerol)</name>
        <dbReference type="ChEBI" id="CHEBI:64716"/>
    </ligand>
</feature>
<comment type="similarity">
    <text evidence="1 7">Belongs to the Lgt family.</text>
</comment>
<keyword evidence="4 7" id="KW-0812">Transmembrane</keyword>
<evidence type="ECO:0000313" key="9">
    <source>
        <dbReference type="Proteomes" id="UP000824062"/>
    </source>
</evidence>
<evidence type="ECO:0000256" key="2">
    <source>
        <dbReference type="ARBA" id="ARBA00022475"/>
    </source>
</evidence>
<feature type="transmembrane region" description="Helical" evidence="7">
    <location>
        <begin position="20"/>
        <end position="41"/>
    </location>
</feature>
<comment type="catalytic activity">
    <reaction evidence="7">
        <text>L-cysteinyl-[prolipoprotein] + a 1,2-diacyl-sn-glycero-3-phospho-(1'-sn-glycerol) = an S-1,2-diacyl-sn-glyceryl-L-cysteinyl-[prolipoprotein] + sn-glycerol 1-phosphate + H(+)</text>
        <dbReference type="Rhea" id="RHEA:56712"/>
        <dbReference type="Rhea" id="RHEA-COMP:14679"/>
        <dbReference type="Rhea" id="RHEA-COMP:14680"/>
        <dbReference type="ChEBI" id="CHEBI:15378"/>
        <dbReference type="ChEBI" id="CHEBI:29950"/>
        <dbReference type="ChEBI" id="CHEBI:57685"/>
        <dbReference type="ChEBI" id="CHEBI:64716"/>
        <dbReference type="ChEBI" id="CHEBI:140658"/>
        <dbReference type="EC" id="2.5.1.145"/>
    </reaction>
</comment>
<dbReference type="PANTHER" id="PTHR30589">
    <property type="entry name" value="PROLIPOPROTEIN DIACYLGLYCERYL TRANSFERASE"/>
    <property type="match status" value="1"/>
</dbReference>
<comment type="pathway">
    <text evidence="7">Protein modification; lipoprotein biosynthesis (diacylglyceryl transfer).</text>
</comment>
<sequence length="271" mass="29552">MLLNDLYHALDPVAFSLGPFTVRWYALAYLAGFVLAGVMIWRTQRRWGLGLSVDDVVSVVLGVVFGVIVGARLFYVVFYGAGFYLEHPLEIFMLSHGGMSFHGGLVGAVVGGALVCRRYGISVPTMCDLGVIGAPIGLFFGRCANFVNGELWGKETDLPWGVMFETGGAVYRHPSQLYEAILEGLVLFAVLYALSRRVPPRPQGTFIGVFLALYGVFRFLVEFVRVPDAQLGYLFGPITMGQLLSLPLVVAGVAVLVLSHRLARPQAGYVR</sequence>
<evidence type="ECO:0000256" key="4">
    <source>
        <dbReference type="ARBA" id="ARBA00022692"/>
    </source>
</evidence>
<dbReference type="PROSITE" id="PS01311">
    <property type="entry name" value="LGT"/>
    <property type="match status" value="1"/>
</dbReference>
<feature type="transmembrane region" description="Helical" evidence="7">
    <location>
        <begin position="244"/>
        <end position="263"/>
    </location>
</feature>
<gene>
    <name evidence="7 8" type="primary">lgt</name>
    <name evidence="8" type="ORF">IAA19_06210</name>
</gene>
<feature type="transmembrane region" description="Helical" evidence="7">
    <location>
        <begin position="206"/>
        <end position="224"/>
    </location>
</feature>
<feature type="transmembrane region" description="Helical" evidence="7">
    <location>
        <begin position="127"/>
        <end position="147"/>
    </location>
</feature>
<organism evidence="8 9">
    <name type="scientific">Candidatus Olsenella pullistercoris</name>
    <dbReference type="NCBI Taxonomy" id="2838712"/>
    <lineage>
        <taxon>Bacteria</taxon>
        <taxon>Bacillati</taxon>
        <taxon>Actinomycetota</taxon>
        <taxon>Coriobacteriia</taxon>
        <taxon>Coriobacteriales</taxon>
        <taxon>Atopobiaceae</taxon>
        <taxon>Olsenella</taxon>
    </lineage>
</organism>
<dbReference type="HAMAP" id="MF_01147">
    <property type="entry name" value="Lgt"/>
    <property type="match status" value="1"/>
</dbReference>
<comment type="function">
    <text evidence="7">Catalyzes the transfer of the diacylglyceryl group from phosphatidylglycerol to the sulfhydryl group of the N-terminal cysteine of a prolipoprotein, the first step in the formation of mature lipoproteins.</text>
</comment>
<dbReference type="InterPro" id="IPR001640">
    <property type="entry name" value="Lgt"/>
</dbReference>
<evidence type="ECO:0000256" key="5">
    <source>
        <dbReference type="ARBA" id="ARBA00022989"/>
    </source>
</evidence>
<feature type="transmembrane region" description="Helical" evidence="7">
    <location>
        <begin position="177"/>
        <end position="194"/>
    </location>
</feature>
<dbReference type="GO" id="GO:0008961">
    <property type="term" value="F:phosphatidylglycerol-prolipoprotein diacylglyceryl transferase activity"/>
    <property type="evidence" value="ECO:0007669"/>
    <property type="project" value="UniProtKB-UniRule"/>
</dbReference>
<dbReference type="PANTHER" id="PTHR30589:SF0">
    <property type="entry name" value="PHOSPHATIDYLGLYCEROL--PROLIPOPROTEIN DIACYLGLYCERYL TRANSFERASE"/>
    <property type="match status" value="1"/>
</dbReference>
<name>A0A9D2JER3_9ACTN</name>
<evidence type="ECO:0000256" key="7">
    <source>
        <dbReference type="HAMAP-Rule" id="MF_01147"/>
    </source>
</evidence>
<proteinExistence type="inferred from homology"/>
<reference evidence="8" key="1">
    <citation type="journal article" date="2021" name="PeerJ">
        <title>Extensive microbial diversity within the chicken gut microbiome revealed by metagenomics and culture.</title>
        <authorList>
            <person name="Gilroy R."/>
            <person name="Ravi A."/>
            <person name="Getino M."/>
            <person name="Pursley I."/>
            <person name="Horton D.L."/>
            <person name="Alikhan N.F."/>
            <person name="Baker D."/>
            <person name="Gharbi K."/>
            <person name="Hall N."/>
            <person name="Watson M."/>
            <person name="Adriaenssens E.M."/>
            <person name="Foster-Nyarko E."/>
            <person name="Jarju S."/>
            <person name="Secka A."/>
            <person name="Antonio M."/>
            <person name="Oren A."/>
            <person name="Chaudhuri R.R."/>
            <person name="La Ragione R."/>
            <person name="Hildebrand F."/>
            <person name="Pallen M.J."/>
        </authorList>
    </citation>
    <scope>NUCLEOTIDE SEQUENCE</scope>
    <source>
        <strain evidence="8">ChiHjej12B11-14209</strain>
    </source>
</reference>
<accession>A0A9D2JER3</accession>
<evidence type="ECO:0000256" key="1">
    <source>
        <dbReference type="ARBA" id="ARBA00007150"/>
    </source>
</evidence>
<reference evidence="8" key="2">
    <citation type="submission" date="2021-04" db="EMBL/GenBank/DDBJ databases">
        <authorList>
            <person name="Gilroy R."/>
        </authorList>
    </citation>
    <scope>NUCLEOTIDE SEQUENCE</scope>
    <source>
        <strain evidence="8">ChiHjej12B11-14209</strain>
    </source>
</reference>
<keyword evidence="3 7" id="KW-0808">Transferase</keyword>
<keyword evidence="6 7" id="KW-0472">Membrane</keyword>
<feature type="transmembrane region" description="Helical" evidence="7">
    <location>
        <begin position="91"/>
        <end position="115"/>
    </location>
</feature>
<dbReference type="NCBIfam" id="TIGR00544">
    <property type="entry name" value="lgt"/>
    <property type="match status" value="1"/>
</dbReference>
<evidence type="ECO:0000313" key="8">
    <source>
        <dbReference type="EMBL" id="HIZ46597.1"/>
    </source>
</evidence>
<keyword evidence="5 7" id="KW-1133">Transmembrane helix</keyword>
<dbReference type="EMBL" id="DXBM01000050">
    <property type="protein sequence ID" value="HIZ46597.1"/>
    <property type="molecule type" value="Genomic_DNA"/>
</dbReference>
<evidence type="ECO:0000256" key="3">
    <source>
        <dbReference type="ARBA" id="ARBA00022679"/>
    </source>
</evidence>
<feature type="transmembrane region" description="Helical" evidence="7">
    <location>
        <begin position="53"/>
        <end position="79"/>
    </location>
</feature>
<dbReference type="EC" id="2.5.1.145" evidence="7"/>
<comment type="caution">
    <text evidence="8">The sequence shown here is derived from an EMBL/GenBank/DDBJ whole genome shotgun (WGS) entry which is preliminary data.</text>
</comment>
<keyword evidence="2 7" id="KW-1003">Cell membrane</keyword>
<dbReference type="Proteomes" id="UP000824062">
    <property type="component" value="Unassembled WGS sequence"/>
</dbReference>
<protein>
    <recommendedName>
        <fullName evidence="7">Phosphatidylglycerol--prolipoprotein diacylglyceryl transferase</fullName>
        <ecNumber evidence="7">2.5.1.145</ecNumber>
    </recommendedName>
</protein>
<evidence type="ECO:0000256" key="6">
    <source>
        <dbReference type="ARBA" id="ARBA00023136"/>
    </source>
</evidence>
<dbReference type="AlphaFoldDB" id="A0A9D2JER3"/>
<comment type="subcellular location">
    <subcellularLocation>
        <location evidence="7">Cell membrane</location>
        <topology evidence="7">Multi-pass membrane protein</topology>
    </subcellularLocation>
</comment>